<keyword evidence="5" id="KW-1133">Transmembrane helix</keyword>
<feature type="domain" description="Ig-like" evidence="11">
    <location>
        <begin position="32"/>
        <end position="145"/>
    </location>
</feature>
<dbReference type="GO" id="GO:0006955">
    <property type="term" value="P:immune response"/>
    <property type="evidence" value="ECO:0007669"/>
    <property type="project" value="TreeGrafter"/>
</dbReference>
<dbReference type="InterPro" id="IPR013783">
    <property type="entry name" value="Ig-like_fold"/>
</dbReference>
<evidence type="ECO:0000313" key="12">
    <source>
        <dbReference type="EMBL" id="KAF8768327.1"/>
    </source>
</evidence>
<keyword evidence="8" id="KW-0675">Receptor</keyword>
<dbReference type="InterPro" id="IPR003599">
    <property type="entry name" value="Ig_sub"/>
</dbReference>
<name>A0A8T0EAB0_ARGBR</name>
<keyword evidence="2" id="KW-1003">Cell membrane</keyword>
<evidence type="ECO:0000256" key="10">
    <source>
        <dbReference type="ARBA" id="ARBA00023319"/>
    </source>
</evidence>
<dbReference type="AlphaFoldDB" id="A0A8T0EAB0"/>
<keyword evidence="7" id="KW-1015">Disulfide bond</keyword>
<evidence type="ECO:0000256" key="9">
    <source>
        <dbReference type="ARBA" id="ARBA00023180"/>
    </source>
</evidence>
<evidence type="ECO:0000256" key="8">
    <source>
        <dbReference type="ARBA" id="ARBA00023170"/>
    </source>
</evidence>
<reference evidence="12" key="2">
    <citation type="submission" date="2020-06" db="EMBL/GenBank/DDBJ databases">
        <authorList>
            <person name="Sheffer M."/>
        </authorList>
    </citation>
    <scope>NUCLEOTIDE SEQUENCE</scope>
</reference>
<dbReference type="Proteomes" id="UP000807504">
    <property type="component" value="Unassembled WGS sequence"/>
</dbReference>
<evidence type="ECO:0000256" key="2">
    <source>
        <dbReference type="ARBA" id="ARBA00022475"/>
    </source>
</evidence>
<dbReference type="InterPro" id="IPR051713">
    <property type="entry name" value="T-cell_Activation_Regulation"/>
</dbReference>
<reference evidence="12" key="1">
    <citation type="journal article" date="2020" name="bioRxiv">
        <title>Chromosome-level reference genome of the European wasp spider Argiope bruennichi: a resource for studies on range expansion and evolutionary adaptation.</title>
        <authorList>
            <person name="Sheffer M.M."/>
            <person name="Hoppe A."/>
            <person name="Krehenwinkel H."/>
            <person name="Uhl G."/>
            <person name="Kuss A.W."/>
            <person name="Jensen L."/>
            <person name="Jensen C."/>
            <person name="Gillespie R.G."/>
            <person name="Hoff K.J."/>
            <person name="Prost S."/>
        </authorList>
    </citation>
    <scope>NUCLEOTIDE SEQUENCE</scope>
</reference>
<keyword evidence="4" id="KW-0732">Signal</keyword>
<dbReference type="Gene3D" id="2.60.40.10">
    <property type="entry name" value="Immunoglobulins"/>
    <property type="match status" value="1"/>
</dbReference>
<evidence type="ECO:0000256" key="3">
    <source>
        <dbReference type="ARBA" id="ARBA00022692"/>
    </source>
</evidence>
<dbReference type="Pfam" id="PF07686">
    <property type="entry name" value="V-set"/>
    <property type="match status" value="1"/>
</dbReference>
<evidence type="ECO:0000313" key="13">
    <source>
        <dbReference type="Proteomes" id="UP000807504"/>
    </source>
</evidence>
<gene>
    <name evidence="12" type="ORF">HNY73_021159</name>
</gene>
<dbReference type="SMART" id="SM00409">
    <property type="entry name" value="IG"/>
    <property type="match status" value="1"/>
</dbReference>
<keyword evidence="10" id="KW-0393">Immunoglobulin domain</keyword>
<dbReference type="GO" id="GO:0009897">
    <property type="term" value="C:external side of plasma membrane"/>
    <property type="evidence" value="ECO:0007669"/>
    <property type="project" value="TreeGrafter"/>
</dbReference>
<proteinExistence type="predicted"/>
<comment type="subcellular location">
    <subcellularLocation>
        <location evidence="1">Cell membrane</location>
        <topology evidence="1">Single-pass type I membrane protein</topology>
    </subcellularLocation>
</comment>
<dbReference type="InterPro" id="IPR036179">
    <property type="entry name" value="Ig-like_dom_sf"/>
</dbReference>
<dbReference type="GO" id="GO:0071222">
    <property type="term" value="P:cellular response to lipopolysaccharide"/>
    <property type="evidence" value="ECO:0007669"/>
    <property type="project" value="TreeGrafter"/>
</dbReference>
<accession>A0A8T0EAB0</accession>
<comment type="caution">
    <text evidence="12">The sequence shown here is derived from an EMBL/GenBank/DDBJ whole genome shotgun (WGS) entry which is preliminary data.</text>
</comment>
<evidence type="ECO:0000259" key="11">
    <source>
        <dbReference type="PROSITE" id="PS50835"/>
    </source>
</evidence>
<evidence type="ECO:0000256" key="1">
    <source>
        <dbReference type="ARBA" id="ARBA00004251"/>
    </source>
</evidence>
<dbReference type="EMBL" id="JABXBU010002230">
    <property type="protein sequence ID" value="KAF8768327.1"/>
    <property type="molecule type" value="Genomic_DNA"/>
</dbReference>
<evidence type="ECO:0000256" key="5">
    <source>
        <dbReference type="ARBA" id="ARBA00022989"/>
    </source>
</evidence>
<dbReference type="PROSITE" id="PS50835">
    <property type="entry name" value="IG_LIKE"/>
    <property type="match status" value="1"/>
</dbReference>
<protein>
    <recommendedName>
        <fullName evidence="11">Ig-like domain-containing protein</fullName>
    </recommendedName>
</protein>
<evidence type="ECO:0000256" key="4">
    <source>
        <dbReference type="ARBA" id="ARBA00022729"/>
    </source>
</evidence>
<keyword evidence="6" id="KW-0472">Membrane</keyword>
<keyword evidence="13" id="KW-1185">Reference proteome</keyword>
<sequence>MRMESKLSCDFTERCASAFAWGTALILVAILPGLHSSEIVAGREHTVSGKVGESVVLPCEVDSHNCGRIYVITWTKHIGEEWRRVYLYSDTHSKPMNAFAGRAHFVLHNNSNAELHLRSLSVSDEGTYKCDVTYIHGKCPSLTFTKLYTLKEFKNRTKTIPKLYRTEMLDSKTFQKPAMLYEM</sequence>
<evidence type="ECO:0000256" key="7">
    <source>
        <dbReference type="ARBA" id="ARBA00023157"/>
    </source>
</evidence>
<dbReference type="InterPro" id="IPR013106">
    <property type="entry name" value="Ig_V-set"/>
</dbReference>
<evidence type="ECO:0000256" key="6">
    <source>
        <dbReference type="ARBA" id="ARBA00023136"/>
    </source>
</evidence>
<dbReference type="PANTHER" id="PTHR25466">
    <property type="entry name" value="T-LYMPHOCYTE ACTIVATION ANTIGEN"/>
    <property type="match status" value="1"/>
</dbReference>
<organism evidence="12 13">
    <name type="scientific">Argiope bruennichi</name>
    <name type="common">Wasp spider</name>
    <name type="synonym">Aranea bruennichi</name>
    <dbReference type="NCBI Taxonomy" id="94029"/>
    <lineage>
        <taxon>Eukaryota</taxon>
        <taxon>Metazoa</taxon>
        <taxon>Ecdysozoa</taxon>
        <taxon>Arthropoda</taxon>
        <taxon>Chelicerata</taxon>
        <taxon>Arachnida</taxon>
        <taxon>Araneae</taxon>
        <taxon>Araneomorphae</taxon>
        <taxon>Entelegynae</taxon>
        <taxon>Araneoidea</taxon>
        <taxon>Araneidae</taxon>
        <taxon>Argiope</taxon>
    </lineage>
</organism>
<dbReference type="PANTHER" id="PTHR25466:SF9">
    <property type="entry name" value="FIBRONECTIN TYPE-III DOMAIN-CONTAINING PROTEIN"/>
    <property type="match status" value="1"/>
</dbReference>
<keyword evidence="9" id="KW-0325">Glycoprotein</keyword>
<dbReference type="SUPFAM" id="SSF48726">
    <property type="entry name" value="Immunoglobulin"/>
    <property type="match status" value="1"/>
</dbReference>
<keyword evidence="3" id="KW-0812">Transmembrane</keyword>
<dbReference type="InterPro" id="IPR007110">
    <property type="entry name" value="Ig-like_dom"/>
</dbReference>
<dbReference type="GO" id="GO:0007166">
    <property type="term" value="P:cell surface receptor signaling pathway"/>
    <property type="evidence" value="ECO:0007669"/>
    <property type="project" value="TreeGrafter"/>
</dbReference>